<evidence type="ECO:0000259" key="2">
    <source>
        <dbReference type="Pfam" id="PF09361"/>
    </source>
</evidence>
<organism evidence="3 4">
    <name type="scientific">Pseudoduganella aquatica</name>
    <dbReference type="NCBI Taxonomy" id="2660641"/>
    <lineage>
        <taxon>Bacteria</taxon>
        <taxon>Pseudomonadati</taxon>
        <taxon>Pseudomonadota</taxon>
        <taxon>Betaproteobacteria</taxon>
        <taxon>Burkholderiales</taxon>
        <taxon>Oxalobacteraceae</taxon>
        <taxon>Telluria group</taxon>
        <taxon>Pseudoduganella</taxon>
    </lineage>
</organism>
<dbReference type="EMBL" id="WWCU01000019">
    <property type="protein sequence ID" value="MYN09035.1"/>
    <property type="molecule type" value="Genomic_DNA"/>
</dbReference>
<gene>
    <name evidence="3" type="primary">phaP</name>
    <name evidence="3" type="ORF">GTP77_17050</name>
</gene>
<accession>A0A7X4HF70</accession>
<feature type="domain" description="Phasin" evidence="2">
    <location>
        <begin position="18"/>
        <end position="115"/>
    </location>
</feature>
<evidence type="ECO:0000313" key="4">
    <source>
        <dbReference type="Proteomes" id="UP000450676"/>
    </source>
</evidence>
<evidence type="ECO:0000313" key="3">
    <source>
        <dbReference type="EMBL" id="MYN09035.1"/>
    </source>
</evidence>
<dbReference type="NCBIfam" id="TIGR01841">
    <property type="entry name" value="phasin"/>
    <property type="match status" value="1"/>
</dbReference>
<dbReference type="InterPro" id="IPR010127">
    <property type="entry name" value="Phasin_subfam-1"/>
</dbReference>
<dbReference type="Pfam" id="PF09361">
    <property type="entry name" value="Phasin_2"/>
    <property type="match status" value="1"/>
</dbReference>
<evidence type="ECO:0000256" key="1">
    <source>
        <dbReference type="SAM" id="MobiDB-lite"/>
    </source>
</evidence>
<comment type="caution">
    <text evidence="3">The sequence shown here is derived from an EMBL/GenBank/DDBJ whole genome shotgun (WGS) entry which is preliminary data.</text>
</comment>
<feature type="region of interest" description="Disordered" evidence="1">
    <location>
        <begin position="205"/>
        <end position="247"/>
    </location>
</feature>
<dbReference type="InterPro" id="IPR018968">
    <property type="entry name" value="Phasin"/>
</dbReference>
<protein>
    <submittedName>
        <fullName evidence="3">TIGR01841 family phasin</fullName>
    </submittedName>
</protein>
<keyword evidence="4" id="KW-1185">Reference proteome</keyword>
<sequence>MFSFTEQFSAATATAKSQLDQQLSKQLNIASEYATTAFDGVQQIIALNVSTTKASVEKTSAAAKQLFDVKEPAEFFKLNAAQSPSLDSLLAYSRELYNIASRTQAELLEVVKEQIKDVTAAGTAAAAAAAKQLPLASAGATPFSAPVSAPVSAPAPAAAPVAKAAPAPAPVAAPVEPVAAAPAAEAAPATVVTPPAPKAVAQAVSEAVSAPAQEEAPAAKSGKAKPATVKATANGEPVVLKSAKNQK</sequence>
<reference evidence="3 4" key="1">
    <citation type="submission" date="2019-12" db="EMBL/GenBank/DDBJ databases">
        <title>Novel species isolated from a subtropical stream in China.</title>
        <authorList>
            <person name="Lu H."/>
        </authorList>
    </citation>
    <scope>NUCLEOTIDE SEQUENCE [LARGE SCALE GENOMIC DNA]</scope>
    <source>
        <strain evidence="3 4">FT127W</strain>
    </source>
</reference>
<feature type="compositionally biased region" description="Low complexity" evidence="1">
    <location>
        <begin position="205"/>
        <end position="227"/>
    </location>
</feature>
<dbReference type="AlphaFoldDB" id="A0A7X4HF70"/>
<dbReference type="RefSeq" id="WP_161073346.1">
    <property type="nucleotide sequence ID" value="NZ_CP086370.1"/>
</dbReference>
<proteinExistence type="predicted"/>
<name>A0A7X4HF70_9BURK</name>
<dbReference type="Proteomes" id="UP000450676">
    <property type="component" value="Unassembled WGS sequence"/>
</dbReference>